<evidence type="ECO:0000313" key="8">
    <source>
        <dbReference type="EMBL" id="KAK2616963.1"/>
    </source>
</evidence>
<dbReference type="Gene3D" id="3.40.50.300">
    <property type="entry name" value="P-loop containing nucleotide triphosphate hydrolases"/>
    <property type="match status" value="1"/>
</dbReference>
<dbReference type="GO" id="GO:0016020">
    <property type="term" value="C:membrane"/>
    <property type="evidence" value="ECO:0007669"/>
    <property type="project" value="UniProtKB-SubCell"/>
</dbReference>
<evidence type="ECO:0000256" key="6">
    <source>
        <dbReference type="ARBA" id="ARBA00023136"/>
    </source>
</evidence>
<dbReference type="InterPro" id="IPR029058">
    <property type="entry name" value="AB_hydrolase_fold"/>
</dbReference>
<proteinExistence type="predicted"/>
<feature type="domain" description="NB-ARC" evidence="7">
    <location>
        <begin position="466"/>
        <end position="604"/>
    </location>
</feature>
<accession>A0AAJ0CZI2</accession>
<comment type="subcellular location">
    <subcellularLocation>
        <location evidence="2">Endoplasmic reticulum</location>
    </subcellularLocation>
    <subcellularLocation>
        <location evidence="3">Membrane</location>
    </subcellularLocation>
    <subcellularLocation>
        <location evidence="1">Mitochondrion</location>
    </subcellularLocation>
</comment>
<keyword evidence="4" id="KW-0256">Endoplasmic reticulum</keyword>
<dbReference type="SUPFAM" id="SSF52540">
    <property type="entry name" value="P-loop containing nucleoside triphosphate hydrolases"/>
    <property type="match status" value="1"/>
</dbReference>
<dbReference type="InterPro" id="IPR052374">
    <property type="entry name" value="SERAC1"/>
</dbReference>
<dbReference type="EMBL" id="JASWJB010000001">
    <property type="protein sequence ID" value="KAK2616963.1"/>
    <property type="molecule type" value="Genomic_DNA"/>
</dbReference>
<dbReference type="GO" id="GO:0005783">
    <property type="term" value="C:endoplasmic reticulum"/>
    <property type="evidence" value="ECO:0007669"/>
    <property type="project" value="UniProtKB-SubCell"/>
</dbReference>
<comment type="caution">
    <text evidence="8">The sequence shown here is derived from an EMBL/GenBank/DDBJ whole genome shotgun (WGS) entry which is preliminary data.</text>
</comment>
<evidence type="ECO:0000256" key="3">
    <source>
        <dbReference type="ARBA" id="ARBA00004370"/>
    </source>
</evidence>
<keyword evidence="9" id="KW-1185">Reference proteome</keyword>
<dbReference type="GO" id="GO:0005739">
    <property type="term" value="C:mitochondrion"/>
    <property type="evidence" value="ECO:0007669"/>
    <property type="project" value="UniProtKB-SubCell"/>
</dbReference>
<sequence>MASGEKVKVYRLQGIPSDLQNADEVAWYLSENCPELTEYDIKICSLARALTSAAPLPWVATVMFHPQKSIDGDLIRSLPVKLAEAVSKIHDGLNIDDHFLGLTPFNDVRPDDYEYDCVAVSGIGSHPFGSWQPHDGDKLFMWIRDILPKLFPSTRAMIYGYDTELSNTHSFQQIQDLAISFIDHLRVVFESSATRRSIILIGHSLGGIVVKQALVMLADSFHPADQSLLRAITGAVFFGVPNHGMMISHLLALASRQPNNFMIEQIGVNAPFLTRLENKFAWWSREGECFSQKNFFWGYETQESAIPVHNPADGKWTARHPNAPWLKLVERDSATRGLWKDPSKRHFTFQVNKDHSSMVKFVNAYDPNLTVVIRKLSELFECPLPDKLMSSAAHLQFGGQSTADFATELSATPSSSMTSEPPGERAKTFKLPLESLNIPEISSLHSKDSELAALAQILDGDATNSRLAASVYGAPGIGKTQLIAHYVKNHRDAYDNVFYIDGSNLIRIRLTLRREVNRIKQTWSQFFSALRSRDTHSSDIERFCNFLNSKGNTKWLLVIDEMQDSPWITVIFDQLKQGTVILASTSSQFKERFPAVRVAQLSPDAGNQLLLNLGPGSIAKTSKQFFGVTIGEAA</sequence>
<gene>
    <name evidence="8" type="ORF">QQS21_000052</name>
</gene>
<evidence type="ECO:0000256" key="5">
    <source>
        <dbReference type="ARBA" id="ARBA00023128"/>
    </source>
</evidence>
<dbReference type="Pfam" id="PF00931">
    <property type="entry name" value="NB-ARC"/>
    <property type="match status" value="1"/>
</dbReference>
<dbReference type="GO" id="GO:0043531">
    <property type="term" value="F:ADP binding"/>
    <property type="evidence" value="ECO:0007669"/>
    <property type="project" value="InterPro"/>
</dbReference>
<evidence type="ECO:0000256" key="2">
    <source>
        <dbReference type="ARBA" id="ARBA00004240"/>
    </source>
</evidence>
<keyword evidence="5" id="KW-0496">Mitochondrion</keyword>
<evidence type="ECO:0000256" key="1">
    <source>
        <dbReference type="ARBA" id="ARBA00004173"/>
    </source>
</evidence>
<dbReference type="InterPro" id="IPR027417">
    <property type="entry name" value="P-loop_NTPase"/>
</dbReference>
<evidence type="ECO:0000259" key="7">
    <source>
        <dbReference type="Pfam" id="PF00931"/>
    </source>
</evidence>
<dbReference type="InterPro" id="IPR002182">
    <property type="entry name" value="NB-ARC"/>
</dbReference>
<dbReference type="SUPFAM" id="SSF53474">
    <property type="entry name" value="alpha/beta-Hydrolases"/>
    <property type="match status" value="1"/>
</dbReference>
<reference evidence="8" key="1">
    <citation type="submission" date="2023-06" db="EMBL/GenBank/DDBJ databases">
        <title>Conoideocrella luteorostrata (Hypocreales: Clavicipitaceae), a potential biocontrol fungus for elongate hemlock scale in United States Christmas tree production areas.</title>
        <authorList>
            <person name="Barrett H."/>
            <person name="Lovett B."/>
            <person name="Macias A.M."/>
            <person name="Stajich J.E."/>
            <person name="Kasson M.T."/>
        </authorList>
    </citation>
    <scope>NUCLEOTIDE SEQUENCE</scope>
    <source>
        <strain evidence="8">ARSEF 14590</strain>
    </source>
</reference>
<dbReference type="Proteomes" id="UP001251528">
    <property type="component" value="Unassembled WGS sequence"/>
</dbReference>
<keyword evidence="6" id="KW-0472">Membrane</keyword>
<evidence type="ECO:0000256" key="4">
    <source>
        <dbReference type="ARBA" id="ARBA00022824"/>
    </source>
</evidence>
<organism evidence="8 9">
    <name type="scientific">Conoideocrella luteorostrata</name>
    <dbReference type="NCBI Taxonomy" id="1105319"/>
    <lineage>
        <taxon>Eukaryota</taxon>
        <taxon>Fungi</taxon>
        <taxon>Dikarya</taxon>
        <taxon>Ascomycota</taxon>
        <taxon>Pezizomycotina</taxon>
        <taxon>Sordariomycetes</taxon>
        <taxon>Hypocreomycetidae</taxon>
        <taxon>Hypocreales</taxon>
        <taxon>Clavicipitaceae</taxon>
        <taxon>Conoideocrella</taxon>
    </lineage>
</organism>
<dbReference type="AlphaFoldDB" id="A0AAJ0CZI2"/>
<dbReference type="Gene3D" id="3.40.50.1820">
    <property type="entry name" value="alpha/beta hydrolase"/>
    <property type="match status" value="1"/>
</dbReference>
<name>A0AAJ0CZI2_9HYPO</name>
<dbReference type="PANTHER" id="PTHR48182">
    <property type="entry name" value="PROTEIN SERAC1"/>
    <property type="match status" value="1"/>
</dbReference>
<protein>
    <recommendedName>
        <fullName evidence="7">NB-ARC domain-containing protein</fullName>
    </recommendedName>
</protein>
<dbReference type="PANTHER" id="PTHR48182:SF2">
    <property type="entry name" value="PROTEIN SERAC1"/>
    <property type="match status" value="1"/>
</dbReference>
<evidence type="ECO:0000313" key="9">
    <source>
        <dbReference type="Proteomes" id="UP001251528"/>
    </source>
</evidence>